<feature type="domain" description="C2H2-type" evidence="3">
    <location>
        <begin position="162"/>
        <end position="186"/>
    </location>
</feature>
<keyword evidence="5" id="KW-1185">Reference proteome</keyword>
<evidence type="ECO:0000256" key="1">
    <source>
        <dbReference type="PROSITE-ProRule" id="PRU00042"/>
    </source>
</evidence>
<feature type="region of interest" description="Disordered" evidence="2">
    <location>
        <begin position="221"/>
        <end position="267"/>
    </location>
</feature>
<dbReference type="InterPro" id="IPR036236">
    <property type="entry name" value="Znf_C2H2_sf"/>
</dbReference>
<protein>
    <recommendedName>
        <fullName evidence="3">C2H2-type domain-containing protein</fullName>
    </recommendedName>
</protein>
<proteinExistence type="predicted"/>
<keyword evidence="1" id="KW-0863">Zinc-finger</keyword>
<accession>A0A7R9BMH8</accession>
<dbReference type="SUPFAM" id="SSF57667">
    <property type="entry name" value="beta-beta-alpha zinc fingers"/>
    <property type="match status" value="1"/>
</dbReference>
<name>A0A7R9BMH8_9CRUS</name>
<dbReference type="Proteomes" id="UP000678499">
    <property type="component" value="Unassembled WGS sequence"/>
</dbReference>
<dbReference type="EMBL" id="CAJPEX010000689">
    <property type="protein sequence ID" value="CAG0916874.1"/>
    <property type="molecule type" value="Genomic_DNA"/>
</dbReference>
<feature type="compositionally biased region" description="Pro residues" evidence="2">
    <location>
        <begin position="221"/>
        <end position="232"/>
    </location>
</feature>
<evidence type="ECO:0000313" key="5">
    <source>
        <dbReference type="Proteomes" id="UP000678499"/>
    </source>
</evidence>
<dbReference type="InterPro" id="IPR013087">
    <property type="entry name" value="Znf_C2H2_type"/>
</dbReference>
<keyword evidence="1" id="KW-0862">Zinc</keyword>
<dbReference type="OrthoDB" id="10004641at2759"/>
<reference evidence="4" key="1">
    <citation type="submission" date="2020-11" db="EMBL/GenBank/DDBJ databases">
        <authorList>
            <person name="Tran Van P."/>
        </authorList>
    </citation>
    <scope>NUCLEOTIDE SEQUENCE</scope>
</reference>
<dbReference type="EMBL" id="OA882726">
    <property type="protein sequence ID" value="CAD7276722.1"/>
    <property type="molecule type" value="Genomic_DNA"/>
</dbReference>
<dbReference type="SMART" id="SM00355">
    <property type="entry name" value="ZnF_C2H2"/>
    <property type="match status" value="2"/>
</dbReference>
<dbReference type="PROSITE" id="PS50157">
    <property type="entry name" value="ZINC_FINGER_C2H2_2"/>
    <property type="match status" value="1"/>
</dbReference>
<evidence type="ECO:0000259" key="3">
    <source>
        <dbReference type="PROSITE" id="PS50157"/>
    </source>
</evidence>
<evidence type="ECO:0000256" key="2">
    <source>
        <dbReference type="SAM" id="MobiDB-lite"/>
    </source>
</evidence>
<gene>
    <name evidence="4" type="ORF">NMOB1V02_LOCUS4473</name>
</gene>
<dbReference type="GO" id="GO:0008270">
    <property type="term" value="F:zinc ion binding"/>
    <property type="evidence" value="ECO:0007669"/>
    <property type="project" value="UniProtKB-KW"/>
</dbReference>
<organism evidence="4">
    <name type="scientific">Notodromas monacha</name>
    <dbReference type="NCBI Taxonomy" id="399045"/>
    <lineage>
        <taxon>Eukaryota</taxon>
        <taxon>Metazoa</taxon>
        <taxon>Ecdysozoa</taxon>
        <taxon>Arthropoda</taxon>
        <taxon>Crustacea</taxon>
        <taxon>Oligostraca</taxon>
        <taxon>Ostracoda</taxon>
        <taxon>Podocopa</taxon>
        <taxon>Podocopida</taxon>
        <taxon>Cypridocopina</taxon>
        <taxon>Cypridoidea</taxon>
        <taxon>Cyprididae</taxon>
        <taxon>Notodromas</taxon>
    </lineage>
</organism>
<dbReference type="AlphaFoldDB" id="A0A7R9BMH8"/>
<evidence type="ECO:0000313" key="4">
    <source>
        <dbReference type="EMBL" id="CAD7276722.1"/>
    </source>
</evidence>
<sequence length="267" mass="28704">MTSRPGTIKNRWAAICRVAENRSVNGTDVGLMHLFSHGGSIEAPSRLYSQPDATPRVVFLPVDVGEMPLLVRPDLIGNCVRQLFCMRGAGGEPGPLGLLPPSLGATPQSSLPSSASTIAAIPVGADGQSIQCSLCLKVIQRVSFARHKRMHKMAEGSIASVHECDVCNRKFYRKDNYVKHLDSSAHFKALRQKRSLMELTQQQQLHQQLCAGLPVFPRSSPSPPAFATPYQPPSLGVVKPGSDDGRAESADDADEDTKGNRSAPASP</sequence>
<dbReference type="PROSITE" id="PS00028">
    <property type="entry name" value="ZINC_FINGER_C2H2_1"/>
    <property type="match status" value="1"/>
</dbReference>
<dbReference type="Gene3D" id="3.30.160.60">
    <property type="entry name" value="Classic Zinc Finger"/>
    <property type="match status" value="1"/>
</dbReference>
<keyword evidence="1" id="KW-0479">Metal-binding</keyword>